<evidence type="ECO:0000313" key="1">
    <source>
        <dbReference type="EMBL" id="GIY34956.1"/>
    </source>
</evidence>
<reference evidence="1 2" key="1">
    <citation type="submission" date="2021-06" db="EMBL/GenBank/DDBJ databases">
        <title>Caerostris darwini draft genome.</title>
        <authorList>
            <person name="Kono N."/>
            <person name="Arakawa K."/>
        </authorList>
    </citation>
    <scope>NUCLEOTIDE SEQUENCE [LARGE SCALE GENOMIC DNA]</scope>
</reference>
<evidence type="ECO:0000313" key="2">
    <source>
        <dbReference type="Proteomes" id="UP001054837"/>
    </source>
</evidence>
<accession>A0AAV4SP07</accession>
<name>A0AAV4SP07_9ARAC</name>
<dbReference type="AlphaFoldDB" id="A0AAV4SP07"/>
<comment type="caution">
    <text evidence="1">The sequence shown here is derived from an EMBL/GenBank/DDBJ whole genome shotgun (WGS) entry which is preliminary data.</text>
</comment>
<keyword evidence="2" id="KW-1185">Reference proteome</keyword>
<dbReference type="Proteomes" id="UP001054837">
    <property type="component" value="Unassembled WGS sequence"/>
</dbReference>
<protein>
    <recommendedName>
        <fullName evidence="3">Transmembrane protein</fullName>
    </recommendedName>
</protein>
<dbReference type="EMBL" id="BPLQ01008117">
    <property type="protein sequence ID" value="GIY34956.1"/>
    <property type="molecule type" value="Genomic_DNA"/>
</dbReference>
<proteinExistence type="predicted"/>
<gene>
    <name evidence="1" type="ORF">CDAR_15971</name>
</gene>
<evidence type="ECO:0008006" key="3">
    <source>
        <dbReference type="Google" id="ProtNLM"/>
    </source>
</evidence>
<sequence length="124" mass="14526">MAEFKQINLFRWRRNLLTERKRKFFSRKPRNNKGILFPLVLLSAADCVFVFLWQIPPYSTILFPLPFPHYTKIRLSFFLAEGRVSFVARQTWHSLRTTPQSGDCDWLSQGGFGKVPPLAIVHSE</sequence>
<organism evidence="1 2">
    <name type="scientific">Caerostris darwini</name>
    <dbReference type="NCBI Taxonomy" id="1538125"/>
    <lineage>
        <taxon>Eukaryota</taxon>
        <taxon>Metazoa</taxon>
        <taxon>Ecdysozoa</taxon>
        <taxon>Arthropoda</taxon>
        <taxon>Chelicerata</taxon>
        <taxon>Arachnida</taxon>
        <taxon>Araneae</taxon>
        <taxon>Araneomorphae</taxon>
        <taxon>Entelegynae</taxon>
        <taxon>Araneoidea</taxon>
        <taxon>Araneidae</taxon>
        <taxon>Caerostris</taxon>
    </lineage>
</organism>